<dbReference type="AlphaFoldDB" id="A0A979FXV6"/>
<organism evidence="2 3">
    <name type="scientific">Hyalella azteca</name>
    <name type="common">Amphipod</name>
    <dbReference type="NCBI Taxonomy" id="294128"/>
    <lineage>
        <taxon>Eukaryota</taxon>
        <taxon>Metazoa</taxon>
        <taxon>Ecdysozoa</taxon>
        <taxon>Arthropoda</taxon>
        <taxon>Crustacea</taxon>
        <taxon>Multicrustacea</taxon>
        <taxon>Malacostraca</taxon>
        <taxon>Eumalacostraca</taxon>
        <taxon>Peracarida</taxon>
        <taxon>Amphipoda</taxon>
        <taxon>Senticaudata</taxon>
        <taxon>Talitrida</taxon>
        <taxon>Talitroidea</taxon>
        <taxon>Hyalellidae</taxon>
        <taxon>Hyalella</taxon>
    </lineage>
</organism>
<dbReference type="SUPFAM" id="SSF49899">
    <property type="entry name" value="Concanavalin A-like lectins/glucanases"/>
    <property type="match status" value="1"/>
</dbReference>
<dbReference type="RefSeq" id="XP_047741577.1">
    <property type="nucleotide sequence ID" value="XM_047885621.1"/>
</dbReference>
<dbReference type="InterPro" id="IPR013320">
    <property type="entry name" value="ConA-like_dom_sf"/>
</dbReference>
<reference evidence="3" key="1">
    <citation type="submission" date="2025-08" db="UniProtKB">
        <authorList>
            <consortium name="RefSeq"/>
        </authorList>
    </citation>
    <scope>IDENTIFICATION</scope>
    <source>
        <tissue evidence="3">Whole organism</tissue>
    </source>
</reference>
<evidence type="ECO:0000313" key="3">
    <source>
        <dbReference type="RefSeq" id="XP_047741577.1"/>
    </source>
</evidence>
<evidence type="ECO:0000313" key="2">
    <source>
        <dbReference type="Proteomes" id="UP000694843"/>
    </source>
</evidence>
<feature type="chain" id="PRO_5036940536" evidence="1">
    <location>
        <begin position="25"/>
        <end position="410"/>
    </location>
</feature>
<dbReference type="OrthoDB" id="6351594at2759"/>
<gene>
    <name evidence="3" type="primary">LOC125179549</name>
</gene>
<protein>
    <submittedName>
        <fullName evidence="3">Uncharacterized protein LOC125179549</fullName>
    </submittedName>
</protein>
<evidence type="ECO:0000256" key="1">
    <source>
        <dbReference type="SAM" id="SignalP"/>
    </source>
</evidence>
<dbReference type="Proteomes" id="UP000694843">
    <property type="component" value="Unplaced"/>
</dbReference>
<dbReference type="Gene3D" id="2.60.120.200">
    <property type="match status" value="1"/>
</dbReference>
<feature type="signal peptide" evidence="1">
    <location>
        <begin position="1"/>
        <end position="24"/>
    </location>
</feature>
<proteinExistence type="predicted"/>
<name>A0A979FXV6_HYAAZ</name>
<keyword evidence="2" id="KW-1185">Reference proteome</keyword>
<sequence length="410" mass="46029">MAQLRALWLLQGVALTCIIRQNLIQGTPAFSMSEHQKINYLLDTPYLGTRFSLPTNLTTVSYCLHFKMLFLGDESCNFLLLYPLSLVLFASQDLYFSEGSSLISTVLDFKMPIREWVHLCISVFVASQDLYFSEGSSLISTVLDFKMPIREWVHLCISVFGDNKVYINGVEKRTSVITGSSSQMPKLQEYTLSFGSNYEIKSIADQDFGAHIAVPVMLPRKISQEEVTALAQCQVPPADNVVAGLAWQEMRYLRDKNAILTRNVELDPEIPLSPWALLNSSYSRPSSLPQPAVEVLDLNPCAVRTTVLRYLGTGGFTYDEAASWCKKFTGVLPSANHSEIKSMKEALTAVRSDVVLWVQGKSRNNTCSASIRYDLSNETHVEVDCDSKMKKMLVCQLNRYQSMQVKIHGK</sequence>
<dbReference type="GeneID" id="125179549"/>
<keyword evidence="1" id="KW-0732">Signal</keyword>
<dbReference type="KEGG" id="hazt:125179549"/>
<accession>A0A979FXV6</accession>